<evidence type="ECO:0000313" key="2">
    <source>
        <dbReference type="Proteomes" id="UP000799118"/>
    </source>
</evidence>
<sequence>MQHNDVRVDSSVFGHPSLLHHLLWSILSLFHLGGILPHLPSQLKSLPLIPNNNSIPIPFPNSIPFLCCSLPLVAIPKNTDFSRFPIYIPYPANNLELPSRTRSTFPSTHGTKLYTTSRLFPLTWVCYSWRNILLSQPTFWSSHFIKFSAHTTVYSPTAPALKECLLHAGTLPLDLTVYVKDNPSDVDDAAWTRSVDAITSYASRWKSLAFKLDGNAYLSYFLKRMSILGLEFEQEENPGHGLPFLETVDISFEHYSPAYTGSIPWNYGYFQNKIFVNCPRLLHLMTPYLLANDTIELRNLTCLEIGTYIGLSFADLLQRCPLLQTLIITTFRRSRDKSTLPLRSASEPFLHSHLSTLKIVYMDEEFVALTGVWQSVLLPKLTYLLLGIGTPYGDAYPFFSTSSSGSNAVDELKTMLIHSNCVLRDVLLLGVHSYDVLASFLLQGIYIDSETDILYDDDL</sequence>
<dbReference type="EMBL" id="ML769407">
    <property type="protein sequence ID" value="KAE9405772.1"/>
    <property type="molecule type" value="Genomic_DNA"/>
</dbReference>
<organism evidence="1 2">
    <name type="scientific">Gymnopus androsaceus JB14</name>
    <dbReference type="NCBI Taxonomy" id="1447944"/>
    <lineage>
        <taxon>Eukaryota</taxon>
        <taxon>Fungi</taxon>
        <taxon>Dikarya</taxon>
        <taxon>Basidiomycota</taxon>
        <taxon>Agaricomycotina</taxon>
        <taxon>Agaricomycetes</taxon>
        <taxon>Agaricomycetidae</taxon>
        <taxon>Agaricales</taxon>
        <taxon>Marasmiineae</taxon>
        <taxon>Omphalotaceae</taxon>
        <taxon>Gymnopus</taxon>
    </lineage>
</organism>
<dbReference type="Proteomes" id="UP000799118">
    <property type="component" value="Unassembled WGS sequence"/>
</dbReference>
<name>A0A6A4I1X3_9AGAR</name>
<proteinExistence type="predicted"/>
<reference evidence="1" key="1">
    <citation type="journal article" date="2019" name="Environ. Microbiol.">
        <title>Fungal ecological strategies reflected in gene transcription - a case study of two litter decomposers.</title>
        <authorList>
            <person name="Barbi F."/>
            <person name="Kohler A."/>
            <person name="Barry K."/>
            <person name="Baskaran P."/>
            <person name="Daum C."/>
            <person name="Fauchery L."/>
            <person name="Ihrmark K."/>
            <person name="Kuo A."/>
            <person name="LaButti K."/>
            <person name="Lipzen A."/>
            <person name="Morin E."/>
            <person name="Grigoriev I.V."/>
            <person name="Henrissat B."/>
            <person name="Lindahl B."/>
            <person name="Martin F."/>
        </authorList>
    </citation>
    <scope>NUCLEOTIDE SEQUENCE</scope>
    <source>
        <strain evidence="1">JB14</strain>
    </source>
</reference>
<dbReference type="AlphaFoldDB" id="A0A6A4I1X3"/>
<evidence type="ECO:0000313" key="1">
    <source>
        <dbReference type="EMBL" id="KAE9405772.1"/>
    </source>
</evidence>
<evidence type="ECO:0008006" key="3">
    <source>
        <dbReference type="Google" id="ProtNLM"/>
    </source>
</evidence>
<protein>
    <recommendedName>
        <fullName evidence="3">F-box domain-containing protein</fullName>
    </recommendedName>
</protein>
<accession>A0A6A4I1X3</accession>
<keyword evidence="2" id="KW-1185">Reference proteome</keyword>
<gene>
    <name evidence="1" type="ORF">BT96DRAFT_988269</name>
</gene>